<evidence type="ECO:0008006" key="15">
    <source>
        <dbReference type="Google" id="ProtNLM"/>
    </source>
</evidence>
<accession>A0A432ZBA0</accession>
<feature type="transmembrane region" description="Helical" evidence="10">
    <location>
        <begin position="15"/>
        <end position="34"/>
    </location>
</feature>
<organism evidence="13 14">
    <name type="scientific">Idiomarina seosinensis</name>
    <dbReference type="NCBI Taxonomy" id="281739"/>
    <lineage>
        <taxon>Bacteria</taxon>
        <taxon>Pseudomonadati</taxon>
        <taxon>Pseudomonadota</taxon>
        <taxon>Gammaproteobacteria</taxon>
        <taxon>Alteromonadales</taxon>
        <taxon>Idiomarinaceae</taxon>
        <taxon>Idiomarina</taxon>
    </lineage>
</organism>
<dbReference type="InterPro" id="IPR033479">
    <property type="entry name" value="dCache_1"/>
</dbReference>
<dbReference type="PROSITE" id="PS50111">
    <property type="entry name" value="CHEMOTAXIS_TRANSDUC_2"/>
    <property type="match status" value="1"/>
</dbReference>
<dbReference type="CDD" id="cd11386">
    <property type="entry name" value="MCP_signal"/>
    <property type="match status" value="1"/>
</dbReference>
<dbReference type="AlphaFoldDB" id="A0A432ZBA0"/>
<gene>
    <name evidence="13" type="ORF">CWI81_09660</name>
</gene>
<dbReference type="OrthoDB" id="5800769at2"/>
<dbReference type="CDD" id="cd18773">
    <property type="entry name" value="PDC1_HK_sensor"/>
    <property type="match status" value="1"/>
</dbReference>
<evidence type="ECO:0000256" key="1">
    <source>
        <dbReference type="ARBA" id="ARBA00004651"/>
    </source>
</evidence>
<evidence type="ECO:0000256" key="2">
    <source>
        <dbReference type="ARBA" id="ARBA00022475"/>
    </source>
</evidence>
<dbReference type="SMART" id="SM00283">
    <property type="entry name" value="MA"/>
    <property type="match status" value="1"/>
</dbReference>
<keyword evidence="2" id="KW-1003">Cell membrane</keyword>
<comment type="caution">
    <text evidence="13">The sequence shown here is derived from an EMBL/GenBank/DDBJ whole genome shotgun (WGS) entry which is preliminary data.</text>
</comment>
<dbReference type="Pfam" id="PF00015">
    <property type="entry name" value="MCPsignal"/>
    <property type="match status" value="1"/>
</dbReference>
<dbReference type="SUPFAM" id="SSF58104">
    <property type="entry name" value="Methyl-accepting chemotaxis protein (MCP) signaling domain"/>
    <property type="match status" value="1"/>
</dbReference>
<dbReference type="FunFam" id="1.10.287.950:FF:000001">
    <property type="entry name" value="Methyl-accepting chemotaxis sensory transducer"/>
    <property type="match status" value="1"/>
</dbReference>
<evidence type="ECO:0000256" key="9">
    <source>
        <dbReference type="PROSITE-ProRule" id="PRU00284"/>
    </source>
</evidence>
<keyword evidence="6 10" id="KW-0472">Membrane</keyword>
<dbReference type="Pfam" id="PF00672">
    <property type="entry name" value="HAMP"/>
    <property type="match status" value="1"/>
</dbReference>
<comment type="similarity">
    <text evidence="8">Belongs to the methyl-accepting chemotaxis (MCP) protein family.</text>
</comment>
<keyword evidence="3" id="KW-0145">Chemotaxis</keyword>
<dbReference type="Pfam" id="PF02743">
    <property type="entry name" value="dCache_1"/>
    <property type="match status" value="1"/>
</dbReference>
<evidence type="ECO:0000256" key="8">
    <source>
        <dbReference type="ARBA" id="ARBA00029447"/>
    </source>
</evidence>
<dbReference type="InterPro" id="IPR004089">
    <property type="entry name" value="MCPsignal_dom"/>
</dbReference>
<evidence type="ECO:0000256" key="6">
    <source>
        <dbReference type="ARBA" id="ARBA00023136"/>
    </source>
</evidence>
<dbReference type="PANTHER" id="PTHR32089">
    <property type="entry name" value="METHYL-ACCEPTING CHEMOTAXIS PROTEIN MCPB"/>
    <property type="match status" value="1"/>
</dbReference>
<dbReference type="PROSITE" id="PS50885">
    <property type="entry name" value="HAMP"/>
    <property type="match status" value="1"/>
</dbReference>
<dbReference type="SMART" id="SM00304">
    <property type="entry name" value="HAMP"/>
    <property type="match status" value="1"/>
</dbReference>
<dbReference type="GO" id="GO:0006935">
    <property type="term" value="P:chemotaxis"/>
    <property type="evidence" value="ECO:0007669"/>
    <property type="project" value="UniProtKB-KW"/>
</dbReference>
<evidence type="ECO:0000313" key="13">
    <source>
        <dbReference type="EMBL" id="RUO75237.1"/>
    </source>
</evidence>
<feature type="transmembrane region" description="Helical" evidence="10">
    <location>
        <begin position="332"/>
        <end position="357"/>
    </location>
</feature>
<evidence type="ECO:0000256" key="3">
    <source>
        <dbReference type="ARBA" id="ARBA00022500"/>
    </source>
</evidence>
<dbReference type="GO" id="GO:0005886">
    <property type="term" value="C:plasma membrane"/>
    <property type="evidence" value="ECO:0007669"/>
    <property type="project" value="UniProtKB-SubCell"/>
</dbReference>
<evidence type="ECO:0000256" key="10">
    <source>
        <dbReference type="SAM" id="Phobius"/>
    </source>
</evidence>
<dbReference type="InterPro" id="IPR003660">
    <property type="entry name" value="HAMP_dom"/>
</dbReference>
<feature type="domain" description="Methyl-accepting transducer" evidence="11">
    <location>
        <begin position="413"/>
        <end position="649"/>
    </location>
</feature>
<keyword evidence="4 10" id="KW-0812">Transmembrane</keyword>
<keyword evidence="5 10" id="KW-1133">Transmembrane helix</keyword>
<proteinExistence type="inferred from homology"/>
<evidence type="ECO:0000259" key="11">
    <source>
        <dbReference type="PROSITE" id="PS50111"/>
    </source>
</evidence>
<dbReference type="PANTHER" id="PTHR32089:SF119">
    <property type="entry name" value="METHYL-ACCEPTING CHEMOTAXIS PROTEIN CTPL"/>
    <property type="match status" value="1"/>
</dbReference>
<dbReference type="GO" id="GO:0007165">
    <property type="term" value="P:signal transduction"/>
    <property type="evidence" value="ECO:0007669"/>
    <property type="project" value="UniProtKB-KW"/>
</dbReference>
<evidence type="ECO:0000313" key="14">
    <source>
        <dbReference type="Proteomes" id="UP000287908"/>
    </source>
</evidence>
<dbReference type="CDD" id="cd06225">
    <property type="entry name" value="HAMP"/>
    <property type="match status" value="1"/>
</dbReference>
<evidence type="ECO:0000259" key="12">
    <source>
        <dbReference type="PROSITE" id="PS50885"/>
    </source>
</evidence>
<dbReference type="Proteomes" id="UP000287908">
    <property type="component" value="Unassembled WGS sequence"/>
</dbReference>
<reference evidence="13 14" key="1">
    <citation type="journal article" date="2011" name="Front. Microbiol.">
        <title>Genomic signatures of strain selection and enhancement in Bacillus atrophaeus var. globigii, a historical biowarfare simulant.</title>
        <authorList>
            <person name="Gibbons H.S."/>
            <person name="Broomall S.M."/>
            <person name="McNew L.A."/>
            <person name="Daligault H."/>
            <person name="Chapman C."/>
            <person name="Bruce D."/>
            <person name="Karavis M."/>
            <person name="Krepps M."/>
            <person name="McGregor P.A."/>
            <person name="Hong C."/>
            <person name="Park K.H."/>
            <person name="Akmal A."/>
            <person name="Feldman A."/>
            <person name="Lin J.S."/>
            <person name="Chang W.E."/>
            <person name="Higgs B.W."/>
            <person name="Demirev P."/>
            <person name="Lindquist J."/>
            <person name="Liem A."/>
            <person name="Fochler E."/>
            <person name="Read T.D."/>
            <person name="Tapia R."/>
            <person name="Johnson S."/>
            <person name="Bishop-Lilly K.A."/>
            <person name="Detter C."/>
            <person name="Han C."/>
            <person name="Sozhamannan S."/>
            <person name="Rosenzweig C.N."/>
            <person name="Skowronski E.W."/>
        </authorList>
    </citation>
    <scope>NUCLEOTIDE SEQUENCE [LARGE SCALE GENOMIC DNA]</scope>
    <source>
        <strain evidence="13 14">CL-SP19</strain>
    </source>
</reference>
<comment type="subcellular location">
    <subcellularLocation>
        <location evidence="1">Cell membrane</location>
        <topology evidence="1">Multi-pass membrane protein</topology>
    </subcellularLocation>
</comment>
<evidence type="ECO:0000256" key="4">
    <source>
        <dbReference type="ARBA" id="ARBA00022692"/>
    </source>
</evidence>
<keyword evidence="14" id="KW-1185">Reference proteome</keyword>
<dbReference type="Gene3D" id="1.10.287.950">
    <property type="entry name" value="Methyl-accepting chemotaxis protein"/>
    <property type="match status" value="1"/>
</dbReference>
<dbReference type="EMBL" id="PIQF01000003">
    <property type="protein sequence ID" value="RUO75237.1"/>
    <property type="molecule type" value="Genomic_DNA"/>
</dbReference>
<sequence length="685" mass="75613">MAHGMKLKGSLQRKLILSISGVLIVLLAGFGLVITQTISDLTREKTEAQVAELIKLKAEEIKGFFVERARVPQTVLTDPRITNWLSDYDERGKDLTGDNTYQSIIESFEKVVSSDPTIKSIFVGSANTYEYLYDKGRVGVDTSGPDAGDPDKGYFTNKRPWWHQAVKKDGLYLTSPQVDATDKTISSVLQMTLYNENGEFVGVGGVDILITTIADLVDQIEYQGRGKAFLLNEQQQLVYFPTKDIDLELNTQLDDLDSIYSSKQSAKTSGFDQAAEAMSRQNAGEGLELTWKGDDYQLFYVPIYSENPDIDWTLAILVPNQLVEGPIAEARWFSFGTLIAIIIALTIITYVISLKIFKPVKEIARAMENVAHGDGDLTRRLKVESDDEVGAVAREFNRFVDRIQELIAHAYQSSDDVDQSVRRVSATVSDLNNEVLGEQQKIKQIGSSVAELNRTSETINQYAQDATGAANEMSESMQVVSQNSTKTQQVIGDVSKSITSATEAVVNLNEDVAEITSVLEVITSIAEQTNLLALNAAIEAARAGEQGRGFAVVADEVRTLANRTQQSTDHIRSTVEKLQSGATQVREAMQRTDSMSNQGEQQVELVLQAITEINVAVDRMKQMNDSISGASSEQQSLTKSISESLDSVHLLTEQMVNHSGSMEQDFHRLNDISSELKSTVKRFKV</sequence>
<keyword evidence="7 9" id="KW-0807">Transducer</keyword>
<name>A0A432ZBA0_9GAMM</name>
<protein>
    <recommendedName>
        <fullName evidence="15">Methyl-accepting chemotaxis protein</fullName>
    </recommendedName>
</protein>
<evidence type="ECO:0000256" key="5">
    <source>
        <dbReference type="ARBA" id="ARBA00022989"/>
    </source>
</evidence>
<dbReference type="Gene3D" id="3.30.450.20">
    <property type="entry name" value="PAS domain"/>
    <property type="match status" value="2"/>
</dbReference>
<feature type="domain" description="HAMP" evidence="12">
    <location>
        <begin position="354"/>
        <end position="408"/>
    </location>
</feature>
<evidence type="ECO:0000256" key="7">
    <source>
        <dbReference type="ARBA" id="ARBA00023224"/>
    </source>
</evidence>
<dbReference type="CDD" id="cd12912">
    <property type="entry name" value="PDC2_MCP_like"/>
    <property type="match status" value="1"/>
</dbReference>